<keyword evidence="8" id="KW-0256">Endoplasmic reticulum</keyword>
<name>A0A4Y2WQ95_ARAVE</name>
<evidence type="ECO:0000256" key="3">
    <source>
        <dbReference type="ARBA" id="ARBA00005074"/>
    </source>
</evidence>
<evidence type="ECO:0000256" key="5">
    <source>
        <dbReference type="ARBA" id="ARBA00022516"/>
    </source>
</evidence>
<sequence length="142" mass="16983">YVYKRLKFLGNRYISQAGALLFLAAWHGLHLGYYACFLNEFIVMYFEKDFESFLTTRFPKVKEMLLQSALKYPVRIFMKVYMDVIMGWCLVPFVFLSWSRYMQLKELIVKSPDYVEDDVKKMLDGIVEERTKGEEKAEKERI</sequence>
<dbReference type="GO" id="GO:0071617">
    <property type="term" value="F:lysophospholipid acyltransferase activity"/>
    <property type="evidence" value="ECO:0007669"/>
    <property type="project" value="TreeGrafter"/>
</dbReference>
<comment type="pathway">
    <text evidence="15">Phospholipid metabolism.</text>
</comment>
<gene>
    <name evidence="20" type="primary">nes</name>
    <name evidence="20" type="ORF">AVEN_107314_1</name>
</gene>
<keyword evidence="5" id="KW-0444">Lipid biosynthesis</keyword>
<dbReference type="InterPro" id="IPR049941">
    <property type="entry name" value="LPLAT_7/PORCN-like"/>
</dbReference>
<dbReference type="OrthoDB" id="5974730at2759"/>
<dbReference type="PANTHER" id="PTHR13906:SF14">
    <property type="entry name" value="LYSOPHOSPHOLIPID ACYLTRANSFERASE 5"/>
    <property type="match status" value="1"/>
</dbReference>
<comment type="pathway">
    <text evidence="3">Lipid metabolism; phospholipid metabolism.</text>
</comment>
<dbReference type="GO" id="GO:0005783">
    <property type="term" value="C:endoplasmic reticulum"/>
    <property type="evidence" value="ECO:0007669"/>
    <property type="project" value="UniProtKB-SubCell"/>
</dbReference>
<keyword evidence="6 20" id="KW-0808">Transferase</keyword>
<feature type="transmembrane region" description="Helical" evidence="19">
    <location>
        <begin position="20"/>
        <end position="46"/>
    </location>
</feature>
<comment type="caution">
    <text evidence="20">The sequence shown here is derived from an EMBL/GenBank/DDBJ whole genome shotgun (WGS) entry which is preliminary data.</text>
</comment>
<evidence type="ECO:0000256" key="2">
    <source>
        <dbReference type="ARBA" id="ARBA00004240"/>
    </source>
</evidence>
<evidence type="ECO:0000256" key="9">
    <source>
        <dbReference type="ARBA" id="ARBA00022989"/>
    </source>
</evidence>
<dbReference type="AlphaFoldDB" id="A0A4Y2WQ95"/>
<feature type="non-terminal residue" evidence="20">
    <location>
        <position position="1"/>
    </location>
</feature>
<evidence type="ECO:0000256" key="16">
    <source>
        <dbReference type="ARBA" id="ARBA00026120"/>
    </source>
</evidence>
<dbReference type="PANTHER" id="PTHR13906">
    <property type="entry name" value="PORCUPINE"/>
    <property type="match status" value="1"/>
</dbReference>
<keyword evidence="13" id="KW-1208">Phospholipid metabolism</keyword>
<dbReference type="Pfam" id="PF03062">
    <property type="entry name" value="MBOAT"/>
    <property type="match status" value="1"/>
</dbReference>
<evidence type="ECO:0000256" key="17">
    <source>
        <dbReference type="ARBA" id="ARBA00038923"/>
    </source>
</evidence>
<dbReference type="GO" id="GO:0030258">
    <property type="term" value="P:lipid modification"/>
    <property type="evidence" value="ECO:0007669"/>
    <property type="project" value="TreeGrafter"/>
</dbReference>
<evidence type="ECO:0000256" key="7">
    <source>
        <dbReference type="ARBA" id="ARBA00022692"/>
    </source>
</evidence>
<evidence type="ECO:0000256" key="11">
    <source>
        <dbReference type="ARBA" id="ARBA00023136"/>
    </source>
</evidence>
<dbReference type="GO" id="GO:0006656">
    <property type="term" value="P:phosphatidylcholine biosynthetic process"/>
    <property type="evidence" value="ECO:0007669"/>
    <property type="project" value="TreeGrafter"/>
</dbReference>
<dbReference type="InterPro" id="IPR004299">
    <property type="entry name" value="MBOAT_fam"/>
</dbReference>
<dbReference type="EMBL" id="BGPR01063604">
    <property type="protein sequence ID" value="GBO38784.1"/>
    <property type="molecule type" value="Genomic_DNA"/>
</dbReference>
<evidence type="ECO:0000256" key="14">
    <source>
        <dbReference type="ARBA" id="ARBA00023315"/>
    </source>
</evidence>
<evidence type="ECO:0000256" key="6">
    <source>
        <dbReference type="ARBA" id="ARBA00022679"/>
    </source>
</evidence>
<keyword evidence="14 20" id="KW-0012">Acyltransferase</keyword>
<evidence type="ECO:0000256" key="18">
    <source>
        <dbReference type="ARBA" id="ARBA00039721"/>
    </source>
</evidence>
<evidence type="ECO:0000256" key="1">
    <source>
        <dbReference type="ARBA" id="ARBA00004141"/>
    </source>
</evidence>
<evidence type="ECO:0000313" key="20">
    <source>
        <dbReference type="EMBL" id="GBO38784.1"/>
    </source>
</evidence>
<protein>
    <recommendedName>
        <fullName evidence="18">Lysophospholipid acyltransferase 5</fullName>
        <ecNumber evidence="16">2.3.1.23</ecNumber>
        <ecNumber evidence="17">2.3.1.n6</ecNumber>
    </recommendedName>
</protein>
<reference evidence="20 21" key="1">
    <citation type="journal article" date="2019" name="Sci. Rep.">
        <title>Orb-weaving spider Araneus ventricosus genome elucidates the spidroin gene catalogue.</title>
        <authorList>
            <person name="Kono N."/>
            <person name="Nakamura H."/>
            <person name="Ohtoshi R."/>
            <person name="Moran D.A.P."/>
            <person name="Shinohara A."/>
            <person name="Yoshida Y."/>
            <person name="Fujiwara M."/>
            <person name="Mori M."/>
            <person name="Tomita M."/>
            <person name="Arakawa K."/>
        </authorList>
    </citation>
    <scope>NUCLEOTIDE SEQUENCE [LARGE SCALE GENOMIC DNA]</scope>
</reference>
<keyword evidence="21" id="KW-1185">Reference proteome</keyword>
<feature type="transmembrane region" description="Helical" evidence="19">
    <location>
        <begin position="80"/>
        <end position="98"/>
    </location>
</feature>
<evidence type="ECO:0000256" key="4">
    <source>
        <dbReference type="ARBA" id="ARBA00010323"/>
    </source>
</evidence>
<keyword evidence="11 19" id="KW-0472">Membrane</keyword>
<keyword evidence="12" id="KW-0594">Phospholipid biosynthesis</keyword>
<dbReference type="GO" id="GO:0047184">
    <property type="term" value="F:1-acylglycerophosphocholine O-acyltransferase activity"/>
    <property type="evidence" value="ECO:0007669"/>
    <property type="project" value="UniProtKB-EC"/>
</dbReference>
<evidence type="ECO:0000313" key="21">
    <source>
        <dbReference type="Proteomes" id="UP000499080"/>
    </source>
</evidence>
<dbReference type="GO" id="GO:0016020">
    <property type="term" value="C:membrane"/>
    <property type="evidence" value="ECO:0007669"/>
    <property type="project" value="UniProtKB-SubCell"/>
</dbReference>
<evidence type="ECO:0000256" key="15">
    <source>
        <dbReference type="ARBA" id="ARBA00025707"/>
    </source>
</evidence>
<organism evidence="20 21">
    <name type="scientific">Araneus ventricosus</name>
    <name type="common">Orbweaver spider</name>
    <name type="synonym">Epeira ventricosa</name>
    <dbReference type="NCBI Taxonomy" id="182803"/>
    <lineage>
        <taxon>Eukaryota</taxon>
        <taxon>Metazoa</taxon>
        <taxon>Ecdysozoa</taxon>
        <taxon>Arthropoda</taxon>
        <taxon>Chelicerata</taxon>
        <taxon>Arachnida</taxon>
        <taxon>Araneae</taxon>
        <taxon>Araneomorphae</taxon>
        <taxon>Entelegynae</taxon>
        <taxon>Araneoidea</taxon>
        <taxon>Araneidae</taxon>
        <taxon>Araneus</taxon>
    </lineage>
</organism>
<comment type="subcellular location">
    <subcellularLocation>
        <location evidence="2">Endoplasmic reticulum</location>
    </subcellularLocation>
    <subcellularLocation>
        <location evidence="1">Membrane</location>
        <topology evidence="1">Multi-pass membrane protein</topology>
    </subcellularLocation>
</comment>
<keyword evidence="9 19" id="KW-1133">Transmembrane helix</keyword>
<evidence type="ECO:0000256" key="13">
    <source>
        <dbReference type="ARBA" id="ARBA00023264"/>
    </source>
</evidence>
<dbReference type="EC" id="2.3.1.n6" evidence="17"/>
<evidence type="ECO:0000256" key="19">
    <source>
        <dbReference type="SAM" id="Phobius"/>
    </source>
</evidence>
<comment type="similarity">
    <text evidence="4">Belongs to the membrane-bound acyltransferase family.</text>
</comment>
<keyword evidence="7 19" id="KW-0812">Transmembrane</keyword>
<evidence type="ECO:0000256" key="8">
    <source>
        <dbReference type="ARBA" id="ARBA00022824"/>
    </source>
</evidence>
<accession>A0A4Y2WQ95</accession>
<proteinExistence type="inferred from homology"/>
<evidence type="ECO:0000256" key="12">
    <source>
        <dbReference type="ARBA" id="ARBA00023209"/>
    </source>
</evidence>
<evidence type="ECO:0000256" key="10">
    <source>
        <dbReference type="ARBA" id="ARBA00023098"/>
    </source>
</evidence>
<dbReference type="Proteomes" id="UP000499080">
    <property type="component" value="Unassembled WGS sequence"/>
</dbReference>
<dbReference type="EC" id="2.3.1.23" evidence="16"/>
<keyword evidence="10" id="KW-0443">Lipid metabolism</keyword>